<reference evidence="1" key="1">
    <citation type="submission" date="2021-01" db="EMBL/GenBank/DDBJ databases">
        <title>Whole genome shotgun sequence of Sinosporangium siamense NBRC 109515.</title>
        <authorList>
            <person name="Komaki H."/>
            <person name="Tamura T."/>
        </authorList>
    </citation>
    <scope>NUCLEOTIDE SEQUENCE</scope>
    <source>
        <strain evidence="1">NBRC 109515</strain>
    </source>
</reference>
<evidence type="ECO:0000313" key="1">
    <source>
        <dbReference type="EMBL" id="GII96331.1"/>
    </source>
</evidence>
<sequence length="88" mass="9576">MVLDIVGHSQDLTTCPRTNHGRTIKGLITVGYSKKRIGINGKPRYTACYLDLRGVLRSAGTFTNKKDALISQNVILLSSAHSTSERGC</sequence>
<evidence type="ECO:0000313" key="2">
    <source>
        <dbReference type="Proteomes" id="UP000606172"/>
    </source>
</evidence>
<name>A0A919VAC9_9ACTN</name>
<comment type="caution">
    <text evidence="1">The sequence shown here is derived from an EMBL/GenBank/DDBJ whole genome shotgun (WGS) entry which is preliminary data.</text>
</comment>
<dbReference type="EMBL" id="BOOW01000044">
    <property type="protein sequence ID" value="GII96331.1"/>
    <property type="molecule type" value="Genomic_DNA"/>
</dbReference>
<organism evidence="1 2">
    <name type="scientific">Sinosporangium siamense</name>
    <dbReference type="NCBI Taxonomy" id="1367973"/>
    <lineage>
        <taxon>Bacteria</taxon>
        <taxon>Bacillati</taxon>
        <taxon>Actinomycetota</taxon>
        <taxon>Actinomycetes</taxon>
        <taxon>Streptosporangiales</taxon>
        <taxon>Streptosporangiaceae</taxon>
        <taxon>Sinosporangium</taxon>
    </lineage>
</organism>
<dbReference type="Proteomes" id="UP000606172">
    <property type="component" value="Unassembled WGS sequence"/>
</dbReference>
<keyword evidence="2" id="KW-1185">Reference proteome</keyword>
<gene>
    <name evidence="1" type="ORF">Ssi02_65620</name>
</gene>
<dbReference type="AlphaFoldDB" id="A0A919VAC9"/>
<accession>A0A919VAC9</accession>
<protein>
    <submittedName>
        <fullName evidence="1">Uncharacterized protein</fullName>
    </submittedName>
</protein>
<proteinExistence type="predicted"/>